<name>A0ABS4NZ67_9BACL</name>
<organism evidence="1 2">
    <name type="scientific">Paenibacillus silagei</name>
    <dbReference type="NCBI Taxonomy" id="1670801"/>
    <lineage>
        <taxon>Bacteria</taxon>
        <taxon>Bacillati</taxon>
        <taxon>Bacillota</taxon>
        <taxon>Bacilli</taxon>
        <taxon>Bacillales</taxon>
        <taxon>Paenibacillaceae</taxon>
        <taxon>Paenibacillus</taxon>
    </lineage>
</organism>
<evidence type="ECO:0000313" key="1">
    <source>
        <dbReference type="EMBL" id="MBP2114552.1"/>
    </source>
</evidence>
<gene>
    <name evidence="1" type="ORF">J2Z70_004721</name>
</gene>
<protein>
    <submittedName>
        <fullName evidence="1">3-dehydroquinate synthetase</fullName>
    </submittedName>
</protein>
<keyword evidence="2" id="KW-1185">Reference proteome</keyword>
<reference evidence="1 2" key="1">
    <citation type="submission" date="2021-03" db="EMBL/GenBank/DDBJ databases">
        <title>Genomic Encyclopedia of Type Strains, Phase IV (KMG-IV): sequencing the most valuable type-strain genomes for metagenomic binning, comparative biology and taxonomic classification.</title>
        <authorList>
            <person name="Goeker M."/>
        </authorList>
    </citation>
    <scope>NUCLEOTIDE SEQUENCE [LARGE SCALE GENOMIC DNA]</scope>
    <source>
        <strain evidence="1 2">DSM 101953</strain>
    </source>
</reference>
<dbReference type="Proteomes" id="UP000773462">
    <property type="component" value="Unassembled WGS sequence"/>
</dbReference>
<accession>A0ABS4NZ67</accession>
<proteinExistence type="predicted"/>
<sequence>MDKMYTDKKVRNGRIRFVFQDGIGRMKRFADGSYSVPVEESAVMKLLEELRVNPTT</sequence>
<dbReference type="RefSeq" id="WP_209877149.1">
    <property type="nucleotide sequence ID" value="NZ_JAGGLV010000018.1"/>
</dbReference>
<evidence type="ECO:0000313" key="2">
    <source>
        <dbReference type="Proteomes" id="UP000773462"/>
    </source>
</evidence>
<comment type="caution">
    <text evidence="1">The sequence shown here is derived from an EMBL/GenBank/DDBJ whole genome shotgun (WGS) entry which is preliminary data.</text>
</comment>
<dbReference type="EMBL" id="JAGGLV010000018">
    <property type="protein sequence ID" value="MBP2114552.1"/>
    <property type="molecule type" value="Genomic_DNA"/>
</dbReference>